<reference evidence="6 7" key="1">
    <citation type="submission" date="2015-03" db="EMBL/GenBank/DDBJ databases">
        <authorList>
            <consortium name="Pathogen Informatics"/>
        </authorList>
    </citation>
    <scope>NUCLEOTIDE SEQUENCE [LARGE SCALE GENOMIC DNA]</scope>
    <source>
        <strain evidence="3 7">C09601061</strain>
        <strain evidence="4 6">G09801536</strain>
        <strain evidence="2 8">H09601792</strain>
        <strain evidence="5 9">P00601463</strain>
    </source>
</reference>
<evidence type="ECO:0000313" key="3">
    <source>
        <dbReference type="EMBL" id="CFS07545.1"/>
    </source>
</evidence>
<evidence type="ECO:0000313" key="7">
    <source>
        <dbReference type="Proteomes" id="UP000046680"/>
    </source>
</evidence>
<dbReference type="Proteomes" id="UP000045842">
    <property type="component" value="Unassembled WGS sequence"/>
</dbReference>
<evidence type="ECO:0000313" key="2">
    <source>
        <dbReference type="EMBL" id="CFE79724.1"/>
    </source>
</evidence>
<protein>
    <submittedName>
        <fullName evidence="4">Uncharacterized protein</fullName>
    </submittedName>
</protein>
<dbReference type="EMBL" id="CFOH01001135">
    <property type="protein sequence ID" value="CFE79724.1"/>
    <property type="molecule type" value="Genomic_DNA"/>
</dbReference>
<evidence type="ECO:0000313" key="5">
    <source>
        <dbReference type="EMBL" id="COV94073.1"/>
    </source>
</evidence>
<dbReference type="EMBL" id="CHKL01000075">
    <property type="protein sequence ID" value="COV94073.1"/>
    <property type="molecule type" value="Genomic_DNA"/>
</dbReference>
<evidence type="ECO:0000313" key="6">
    <source>
        <dbReference type="Proteomes" id="UP000045842"/>
    </source>
</evidence>
<dbReference type="Proteomes" id="UP000046680">
    <property type="component" value="Unassembled WGS sequence"/>
</dbReference>
<dbReference type="EMBL" id="CGCX01002146">
    <property type="protein sequence ID" value="CFS07545.1"/>
    <property type="molecule type" value="Genomic_DNA"/>
</dbReference>
<organism evidence="4 6">
    <name type="scientific">Mycobacterium tuberculosis</name>
    <dbReference type="NCBI Taxonomy" id="1773"/>
    <lineage>
        <taxon>Bacteria</taxon>
        <taxon>Bacillati</taxon>
        <taxon>Actinomycetota</taxon>
        <taxon>Actinomycetes</taxon>
        <taxon>Mycobacteriales</taxon>
        <taxon>Mycobacteriaceae</taxon>
        <taxon>Mycobacterium</taxon>
        <taxon>Mycobacterium tuberculosis complex</taxon>
    </lineage>
</organism>
<evidence type="ECO:0000313" key="9">
    <source>
        <dbReference type="Proteomes" id="UP000048600"/>
    </source>
</evidence>
<evidence type="ECO:0000313" key="4">
    <source>
        <dbReference type="EMBL" id="COV90412.1"/>
    </source>
</evidence>
<gene>
    <name evidence="3" type="ORF">ERS007657_03894</name>
    <name evidence="4" type="ORF">ERS007679_02679</name>
    <name evidence="2" type="ORF">ERS007688_04196</name>
    <name evidence="5" type="ORF">ERS007741_01008</name>
</gene>
<accession>A0A655JCZ9</accession>
<dbReference type="AlphaFoldDB" id="A0A655JCZ9"/>
<dbReference type="EMBL" id="CSAD01000392">
    <property type="protein sequence ID" value="COV90412.1"/>
    <property type="molecule type" value="Genomic_DNA"/>
</dbReference>
<proteinExistence type="predicted"/>
<feature type="region of interest" description="Disordered" evidence="1">
    <location>
        <begin position="58"/>
        <end position="101"/>
    </location>
</feature>
<dbReference type="Proteomes" id="UP000046947">
    <property type="component" value="Unassembled WGS sequence"/>
</dbReference>
<sequence length="101" mass="10403">MVELCDSIRSTSRASTSGQMVLSVKLAMSGTGTCTDSSTVLAAGGATMVVGDCPDRNLASSSGGRTVADSPMRCARRRLDRSSSRSRDSARCAPRLVAAMA</sequence>
<feature type="compositionally biased region" description="Basic and acidic residues" evidence="1">
    <location>
        <begin position="80"/>
        <end position="90"/>
    </location>
</feature>
<name>A0A655JCZ9_MYCTX</name>
<dbReference type="Proteomes" id="UP000048600">
    <property type="component" value="Unassembled WGS sequence"/>
</dbReference>
<evidence type="ECO:0000256" key="1">
    <source>
        <dbReference type="SAM" id="MobiDB-lite"/>
    </source>
</evidence>
<evidence type="ECO:0000313" key="8">
    <source>
        <dbReference type="Proteomes" id="UP000046947"/>
    </source>
</evidence>